<comment type="caution">
    <text evidence="2">The sequence shown here is derived from an EMBL/GenBank/DDBJ whole genome shotgun (WGS) entry which is preliminary data.</text>
</comment>
<keyword evidence="3" id="KW-1185">Reference proteome</keyword>
<gene>
    <name evidence="2" type="ORF">PR048_014462</name>
</gene>
<dbReference type="EMBL" id="JARBHB010000005">
    <property type="protein sequence ID" value="KAJ8882650.1"/>
    <property type="molecule type" value="Genomic_DNA"/>
</dbReference>
<dbReference type="Proteomes" id="UP001159363">
    <property type="component" value="Chromosome 4"/>
</dbReference>
<evidence type="ECO:0000256" key="1">
    <source>
        <dbReference type="SAM" id="MobiDB-lite"/>
    </source>
</evidence>
<accession>A0ABQ9HEF9</accession>
<feature type="region of interest" description="Disordered" evidence="1">
    <location>
        <begin position="15"/>
        <end position="41"/>
    </location>
</feature>
<protein>
    <submittedName>
        <fullName evidence="2">Uncharacterized protein</fullName>
    </submittedName>
</protein>
<feature type="compositionally biased region" description="Polar residues" evidence="1">
    <location>
        <begin position="29"/>
        <end position="41"/>
    </location>
</feature>
<reference evidence="2 3" key="1">
    <citation type="submission" date="2023-02" db="EMBL/GenBank/DDBJ databases">
        <title>LHISI_Scaffold_Assembly.</title>
        <authorList>
            <person name="Stuart O.P."/>
            <person name="Cleave R."/>
            <person name="Magrath M.J.L."/>
            <person name="Mikheyev A.S."/>
        </authorList>
    </citation>
    <scope>NUCLEOTIDE SEQUENCE [LARGE SCALE GENOMIC DNA]</scope>
    <source>
        <strain evidence="2">Daus_M_001</strain>
        <tissue evidence="2">Leg muscle</tissue>
    </source>
</reference>
<feature type="non-terminal residue" evidence="2">
    <location>
        <position position="570"/>
    </location>
</feature>
<evidence type="ECO:0000313" key="3">
    <source>
        <dbReference type="Proteomes" id="UP001159363"/>
    </source>
</evidence>
<organism evidence="2 3">
    <name type="scientific">Dryococelus australis</name>
    <dbReference type="NCBI Taxonomy" id="614101"/>
    <lineage>
        <taxon>Eukaryota</taxon>
        <taxon>Metazoa</taxon>
        <taxon>Ecdysozoa</taxon>
        <taxon>Arthropoda</taxon>
        <taxon>Hexapoda</taxon>
        <taxon>Insecta</taxon>
        <taxon>Pterygota</taxon>
        <taxon>Neoptera</taxon>
        <taxon>Polyneoptera</taxon>
        <taxon>Phasmatodea</taxon>
        <taxon>Verophasmatodea</taxon>
        <taxon>Anareolatae</taxon>
        <taxon>Phasmatidae</taxon>
        <taxon>Eurycanthinae</taxon>
        <taxon>Dryococelus</taxon>
    </lineage>
</organism>
<feature type="compositionally biased region" description="Basic and acidic residues" evidence="1">
    <location>
        <begin position="15"/>
        <end position="24"/>
    </location>
</feature>
<sequence>MRVKRGDLRAVLECKGGENPEKTRRPAASSGTIPTSENPGATTPGIEFGSHWWEASSYNELIGELRFNMFGCECRHVGDVCSCSSLNKRMSHLCMLTPPPTCWRSRYFFGQHLRHHFRGQVRTSMYFRRIRKHLEPETRKNVPSRRRPSLYSVVRNARGGRGRMQPRASAACGHCASRPETAGAIGRRGRGVGRTSPRAGCPMWVEPLADAGRRVGQYARATAPQAEKYTACIGVDPKQGFQKCSVHREQSIGMMQRRKARVGESGRSPFHLRVGHCQLRTDHILAKRTYLLSASGHKSGPHVGVLVRLLASHQGEPGSIPGWVASRFSPGCHWSVGFLKDFPFPPPLHSDAAPYSPRSTLTIVEKCTTLTVVSRAPPRNISQAAPPQTSEGFVAAGHVLYLAPAALVPRSPLPGERRPTPANSSEDGLQLKHAPFHFLLKHAQLRALPSSIRCRPDFRQLRICVDMSVGSISYKILVNEYLRGSRWYDGQTTRLPPRRTWFDSRLVRSRTFAHRNRTWRCRWSGISRSPRPCISAPLHIRLTSPSSVLKTSMLRAAQISPLYFIPPSKG</sequence>
<evidence type="ECO:0000313" key="2">
    <source>
        <dbReference type="EMBL" id="KAJ8882650.1"/>
    </source>
</evidence>
<name>A0ABQ9HEF9_9NEOP</name>
<proteinExistence type="predicted"/>